<dbReference type="PANTHER" id="PTHR23407:SF1">
    <property type="entry name" value="5-FORMYLTETRAHYDROFOLATE CYCLO-LIGASE"/>
    <property type="match status" value="1"/>
</dbReference>
<dbReference type="GO" id="GO:0030272">
    <property type="term" value="F:5-formyltetrahydrofolate cyclo-ligase activity"/>
    <property type="evidence" value="ECO:0007669"/>
    <property type="project" value="UniProtKB-EC"/>
</dbReference>
<evidence type="ECO:0000256" key="5">
    <source>
        <dbReference type="RuleBase" id="RU361279"/>
    </source>
</evidence>
<feature type="binding site" evidence="4">
    <location>
        <begin position="135"/>
        <end position="143"/>
    </location>
    <ligand>
        <name>ATP</name>
        <dbReference type="ChEBI" id="CHEBI:30616"/>
    </ligand>
</feature>
<dbReference type="Gene3D" id="3.40.50.10420">
    <property type="entry name" value="NagB/RpiA/CoA transferase-like"/>
    <property type="match status" value="1"/>
</dbReference>
<protein>
    <recommendedName>
        <fullName evidence="5">5-formyltetrahydrofolate cyclo-ligase</fullName>
        <ecNumber evidence="5">6.3.3.2</ecNumber>
    </recommendedName>
</protein>
<gene>
    <name evidence="6" type="ORF">CGS58_03655</name>
</gene>
<dbReference type="GO" id="GO:0046872">
    <property type="term" value="F:metal ion binding"/>
    <property type="evidence" value="ECO:0007669"/>
    <property type="project" value="UniProtKB-KW"/>
</dbReference>
<evidence type="ECO:0000256" key="1">
    <source>
        <dbReference type="ARBA" id="ARBA00010638"/>
    </source>
</evidence>
<keyword evidence="2 4" id="KW-0547">Nucleotide-binding</keyword>
<evidence type="ECO:0000256" key="3">
    <source>
        <dbReference type="ARBA" id="ARBA00022840"/>
    </source>
</evidence>
<keyword evidence="5" id="KW-0479">Metal-binding</keyword>
<dbReference type="GO" id="GO:0035999">
    <property type="term" value="P:tetrahydrofolate interconversion"/>
    <property type="evidence" value="ECO:0007669"/>
    <property type="project" value="TreeGrafter"/>
</dbReference>
<dbReference type="InterPro" id="IPR002698">
    <property type="entry name" value="FTHF_cligase"/>
</dbReference>
<dbReference type="GO" id="GO:0009396">
    <property type="term" value="P:folic acid-containing compound biosynthetic process"/>
    <property type="evidence" value="ECO:0007669"/>
    <property type="project" value="TreeGrafter"/>
</dbReference>
<dbReference type="SUPFAM" id="SSF100950">
    <property type="entry name" value="NagB/RpiA/CoA transferase-like"/>
    <property type="match status" value="1"/>
</dbReference>
<evidence type="ECO:0000313" key="7">
    <source>
        <dbReference type="Proteomes" id="UP000220005"/>
    </source>
</evidence>
<reference evidence="6 7" key="1">
    <citation type="journal article" date="2017" name="Front. Microbiol.">
        <title>New Insights into the Diversity of the Genus Faecalibacterium.</title>
        <authorList>
            <person name="Benevides L."/>
            <person name="Burman S."/>
            <person name="Martin R."/>
            <person name="Robert V."/>
            <person name="Thomas M."/>
            <person name="Miquel S."/>
            <person name="Chain F."/>
            <person name="Sokol H."/>
            <person name="Bermudez-Humaran L.G."/>
            <person name="Morrison M."/>
            <person name="Langella P."/>
            <person name="Azevedo V.A."/>
            <person name="Chatel J.M."/>
            <person name="Soares S."/>
        </authorList>
    </citation>
    <scope>NUCLEOTIDE SEQUENCE [LARGE SCALE GENOMIC DNA]</scope>
    <source>
        <strain evidence="6 7">CNCM I 4575</strain>
    </source>
</reference>
<evidence type="ECO:0000256" key="2">
    <source>
        <dbReference type="ARBA" id="ARBA00022741"/>
    </source>
</evidence>
<dbReference type="InterPro" id="IPR037171">
    <property type="entry name" value="NagB/RpiA_transferase-like"/>
</dbReference>
<dbReference type="GO" id="GO:0005524">
    <property type="term" value="F:ATP binding"/>
    <property type="evidence" value="ECO:0007669"/>
    <property type="project" value="UniProtKB-KW"/>
</dbReference>
<dbReference type="EMBL" id="NMTY01000004">
    <property type="protein sequence ID" value="PDX82561.1"/>
    <property type="molecule type" value="Genomic_DNA"/>
</dbReference>
<dbReference type="PIRSF" id="PIRSF006806">
    <property type="entry name" value="FTHF_cligase"/>
    <property type="match status" value="1"/>
</dbReference>
<keyword evidence="3 4" id="KW-0067">ATP-binding</keyword>
<evidence type="ECO:0000313" key="6">
    <source>
        <dbReference type="EMBL" id="PDX82561.1"/>
    </source>
</evidence>
<comment type="similarity">
    <text evidence="1 5">Belongs to the 5-formyltetrahydrofolate cyclo-ligase family.</text>
</comment>
<name>A0A2A7AU43_9FIRM</name>
<feature type="binding site" evidence="4">
    <location>
        <begin position="7"/>
        <end position="11"/>
    </location>
    <ligand>
        <name>ATP</name>
        <dbReference type="ChEBI" id="CHEBI:30616"/>
    </ligand>
</feature>
<dbReference type="AlphaFoldDB" id="A0A2A7AU43"/>
<dbReference type="Pfam" id="PF01812">
    <property type="entry name" value="5-FTHF_cyc-lig"/>
    <property type="match status" value="1"/>
</dbReference>
<dbReference type="InterPro" id="IPR024185">
    <property type="entry name" value="FTHF_cligase-like_sf"/>
</dbReference>
<accession>A0A2A7AU43</accession>
<comment type="cofactor">
    <cofactor evidence="5">
        <name>Mg(2+)</name>
        <dbReference type="ChEBI" id="CHEBI:18420"/>
    </cofactor>
</comment>
<feature type="binding site" evidence="4">
    <location>
        <position position="58"/>
    </location>
    <ligand>
        <name>substrate</name>
    </ligand>
</feature>
<dbReference type="PANTHER" id="PTHR23407">
    <property type="entry name" value="ATPASE INHIBITOR/5-FORMYLTETRAHYDROFOLATE CYCLO-LIGASE"/>
    <property type="match status" value="1"/>
</dbReference>
<sequence>MDTAAEKAAQRKAGIAARRALSEADRAAANAALCRRIAQLRCFREAQTLLAYAAFGGEADLSALLAEAERLGKTVAYPVCGEGFTLTAAVPEPDGWEAGAYGIRTPILTKSRLLAPEELDLVLVPCTAFDAACRRVGMGKGYYDRYLPRCQNAVTLGVAFEVQRVERAAADPHDRQLDGYATEEKIYRGTDKFEL</sequence>
<comment type="caution">
    <text evidence="6">The sequence shown here is derived from an EMBL/GenBank/DDBJ whole genome shotgun (WGS) entry which is preliminary data.</text>
</comment>
<organism evidence="6 7">
    <name type="scientific">Faecalibacterium prausnitzii</name>
    <dbReference type="NCBI Taxonomy" id="853"/>
    <lineage>
        <taxon>Bacteria</taxon>
        <taxon>Bacillati</taxon>
        <taxon>Bacillota</taxon>
        <taxon>Clostridia</taxon>
        <taxon>Eubacteriales</taxon>
        <taxon>Oscillospiraceae</taxon>
        <taxon>Faecalibacterium</taxon>
    </lineage>
</organism>
<evidence type="ECO:0000256" key="4">
    <source>
        <dbReference type="PIRSR" id="PIRSR006806-1"/>
    </source>
</evidence>
<comment type="catalytic activity">
    <reaction evidence="5">
        <text>(6S)-5-formyl-5,6,7,8-tetrahydrofolate + ATP = (6R)-5,10-methenyltetrahydrofolate + ADP + phosphate</text>
        <dbReference type="Rhea" id="RHEA:10488"/>
        <dbReference type="ChEBI" id="CHEBI:30616"/>
        <dbReference type="ChEBI" id="CHEBI:43474"/>
        <dbReference type="ChEBI" id="CHEBI:57455"/>
        <dbReference type="ChEBI" id="CHEBI:57457"/>
        <dbReference type="ChEBI" id="CHEBI:456216"/>
        <dbReference type="EC" id="6.3.3.2"/>
    </reaction>
</comment>
<dbReference type="Proteomes" id="UP000220005">
    <property type="component" value="Unassembled WGS sequence"/>
</dbReference>
<proteinExistence type="inferred from homology"/>
<keyword evidence="6" id="KW-0436">Ligase</keyword>
<dbReference type="EC" id="6.3.3.2" evidence="5"/>
<dbReference type="NCBIfam" id="TIGR02727">
    <property type="entry name" value="MTHFS_bact"/>
    <property type="match status" value="1"/>
</dbReference>
<keyword evidence="5" id="KW-0460">Magnesium</keyword>